<name>A0ABR8VZS2_9GAMM</name>
<dbReference type="Proteomes" id="UP000621930">
    <property type="component" value="Unassembled WGS sequence"/>
</dbReference>
<dbReference type="InterPro" id="IPR012334">
    <property type="entry name" value="Pectin_lyas_fold"/>
</dbReference>
<organism evidence="1 2">
    <name type="scientific">Acinetobacter pecorum</name>
    <dbReference type="NCBI Taxonomy" id="2762215"/>
    <lineage>
        <taxon>Bacteria</taxon>
        <taxon>Pseudomonadati</taxon>
        <taxon>Pseudomonadota</taxon>
        <taxon>Gammaproteobacteria</taxon>
        <taxon>Moraxellales</taxon>
        <taxon>Moraxellaceae</taxon>
        <taxon>Acinetobacter</taxon>
    </lineage>
</organism>
<reference evidence="1 2" key="1">
    <citation type="submission" date="2020-08" db="EMBL/GenBank/DDBJ databases">
        <title>A Genomic Blueprint of the Chicken Gut Microbiome.</title>
        <authorList>
            <person name="Gilroy R."/>
            <person name="Ravi A."/>
            <person name="Getino M."/>
            <person name="Pursley I."/>
            <person name="Horton D.L."/>
            <person name="Alikhan N.-F."/>
            <person name="Baker D."/>
            <person name="Gharbi K."/>
            <person name="Hall N."/>
            <person name="Watson M."/>
            <person name="Adriaenssens E.M."/>
            <person name="Foster-Nyarko E."/>
            <person name="Jarju S."/>
            <person name="Secka A."/>
            <person name="Antonio M."/>
            <person name="Oren A."/>
            <person name="Chaudhuri R."/>
            <person name="La Ragione R.M."/>
            <person name="Hildebrand F."/>
            <person name="Pallen M.J."/>
        </authorList>
    </citation>
    <scope>NUCLEOTIDE SEQUENCE [LARGE SCALE GENOMIC DNA]</scope>
    <source>
        <strain evidence="1 2">Sa1BUA6</strain>
    </source>
</reference>
<sequence length="902" mass="100989">MTVENQIPYQSFTANGSQTNFALGFYVDGKDHFEVKKNDQVVSKNDYRYESNSNSIVFNTTLNQGDAIEIQRSTIADRATNYATYNNSFRPEVLNKDIDRIWLKIQELGVADALLKVYADRLHATQQQNIDNKDQIIHQIITDLQNYVNDEKTNNQNKLNDLKGYVDTQDNKRNIYFENLINKQGLALDQLENFYNDLLKSLAKISVERGWDASFIADGNKTQKEINDLLAHEYYVENWGAKGDGITFDADAINLAITELSKAFKADGKPRTLLFRPDRIYVARLIKLKAGVNLICPNGTAKILRTPATPETTEATAKWWRIIDVDVNSWTTETDLEHRVTIKNLILDGNYNNTNWTWNTYNQEQASCMILMGNQNFPNQWQRSKFHIENVLFMNSVSDGLHVWRNTDITFKGLMALRCFRGGLVFTGGNSIVRGDGMVSFDARMDVEIDSTGIGGTFKSYLYLINYYQDVGSDAPRYFTGGCDIGGMGGGVMHLNNVNVHSSPLNVFFAREANQKFEKLLIENSVFHTTGQPWYNPTNGTIRNTKIILRNDIKVNANIPILMNYNGYKQSNLTEFIFDNCIIESQDPNLEGSTTSAIRVESHMQDNQMRLVFKNCDLSKVAHPTSFYGGVGCNFYIDGCKINTKTFVGAAGAYTSSPGYPVRITLGYNELGENVTTYLSPAFGDTTTNINELTFLPNCSLPARANQFVYANGQNGYPNIKTGYRKITGTTAPTLTMSAYKDDVYELENKILGYPYEWISIVSKTAFTANSKWQAIKWLTGSFATSDLPVLTSFDIGVVNYDTTKKKFVKWNGTAWLEDSPLISSSITYDPPSLAANAIHTTELTLTGIQMGQPVIATFSLPLNGTQLWAEVTATGKVTVYHKNMTASATDLASGTLTVKAV</sequence>
<dbReference type="InterPro" id="IPR011050">
    <property type="entry name" value="Pectin_lyase_fold/virulence"/>
</dbReference>
<dbReference type="RefSeq" id="WP_191731228.1">
    <property type="nucleotide sequence ID" value="NZ_JACSPT010000020.1"/>
</dbReference>
<keyword evidence="2" id="KW-1185">Reference proteome</keyword>
<protein>
    <submittedName>
        <fullName evidence="1">Uncharacterized protein</fullName>
    </submittedName>
</protein>
<evidence type="ECO:0000313" key="2">
    <source>
        <dbReference type="Proteomes" id="UP000621930"/>
    </source>
</evidence>
<gene>
    <name evidence="1" type="ORF">H9629_12980</name>
</gene>
<proteinExistence type="predicted"/>
<dbReference type="Gene3D" id="2.160.20.10">
    <property type="entry name" value="Single-stranded right-handed beta-helix, Pectin lyase-like"/>
    <property type="match status" value="1"/>
</dbReference>
<accession>A0ABR8VZS2</accession>
<evidence type="ECO:0000313" key="1">
    <source>
        <dbReference type="EMBL" id="MBD8010243.1"/>
    </source>
</evidence>
<comment type="caution">
    <text evidence="1">The sequence shown here is derived from an EMBL/GenBank/DDBJ whole genome shotgun (WGS) entry which is preliminary data.</text>
</comment>
<dbReference type="SUPFAM" id="SSF51126">
    <property type="entry name" value="Pectin lyase-like"/>
    <property type="match status" value="1"/>
</dbReference>
<dbReference type="EMBL" id="JACSPT010000020">
    <property type="protein sequence ID" value="MBD8010243.1"/>
    <property type="molecule type" value="Genomic_DNA"/>
</dbReference>